<evidence type="ECO:0000259" key="2">
    <source>
        <dbReference type="Pfam" id="PF06251"/>
    </source>
</evidence>
<dbReference type="Proteomes" id="UP000252086">
    <property type="component" value="Unassembled WGS sequence"/>
</dbReference>
<dbReference type="RefSeq" id="WP_113872664.1">
    <property type="nucleotide sequence ID" value="NZ_QNRF01000001.1"/>
</dbReference>
<dbReference type="Pfam" id="PF20616">
    <property type="entry name" value="Caps_syn_GfcC_N"/>
    <property type="match status" value="1"/>
</dbReference>
<name>A0A366D715_9GAMM</name>
<evidence type="ECO:0000313" key="4">
    <source>
        <dbReference type="EMBL" id="RBO85755.1"/>
    </source>
</evidence>
<dbReference type="EMBL" id="QNRF01000001">
    <property type="protein sequence ID" value="RBO85755.1"/>
    <property type="molecule type" value="Genomic_DNA"/>
</dbReference>
<dbReference type="Pfam" id="PF06251">
    <property type="entry name" value="Caps_syn_GfcC_C"/>
    <property type="match status" value="1"/>
</dbReference>
<feature type="transmembrane region" description="Helical" evidence="1">
    <location>
        <begin position="36"/>
        <end position="54"/>
    </location>
</feature>
<keyword evidence="1" id="KW-0472">Membrane</keyword>
<gene>
    <name evidence="4" type="ORF">DFP76_10129</name>
</gene>
<proteinExistence type="predicted"/>
<protein>
    <submittedName>
        <fullName evidence="4">Capsule biosynthesis protein GfcC</fullName>
    </submittedName>
</protein>
<sequence>MLNLYNPPIRSEEYNDEAHSSMTLCQQGIRVMCRSIGYILFTASLCFTSLFALAQPVKIQLLQPQIMLEYGDPVRLSQLLSDAQKQVDYPVYPLGISLISPTKQGQIEEQKRLIFSALETINTKDTQRIAEQLKALHFVYREKLETHLAKVRSIKKNNPLLTADYTLSIPSRPPHIRVITPKRTTHEVVKQSPNTHLKNYLTPGIAGDDYDSAWVIQADQTVQYIKDIQWRGKHHYLSPGSIVFVGLDDLPHPYQTLNNDIAQLLTQHLER</sequence>
<evidence type="ECO:0000256" key="1">
    <source>
        <dbReference type="SAM" id="Phobius"/>
    </source>
</evidence>
<dbReference type="Gene3D" id="3.10.560.10">
    <property type="entry name" value="Outer membrane lipoprotein wza domain like"/>
    <property type="match status" value="1"/>
</dbReference>
<evidence type="ECO:0000259" key="3">
    <source>
        <dbReference type="Pfam" id="PF20616"/>
    </source>
</evidence>
<reference evidence="4 5" key="1">
    <citation type="submission" date="2018-06" db="EMBL/GenBank/DDBJ databases">
        <title>Genomic Encyclopedia of Type Strains, Phase III (KMG-III): the genomes of soil and plant-associated and newly described type strains.</title>
        <authorList>
            <person name="Whitman W."/>
        </authorList>
    </citation>
    <scope>NUCLEOTIDE SEQUENCE [LARGE SCALE GENOMIC DNA]</scope>
    <source>
        <strain evidence="4 5">CECT 7732</strain>
    </source>
</reference>
<accession>A0A366D715</accession>
<dbReference type="AlphaFoldDB" id="A0A366D715"/>
<feature type="domain" description="Capsule biosynthesis GfcC-like N-terminal" evidence="3">
    <location>
        <begin position="57"/>
        <end position="168"/>
    </location>
</feature>
<keyword evidence="1" id="KW-1133">Transmembrane helix</keyword>
<dbReference type="OrthoDB" id="5814422at2"/>
<dbReference type="InterPro" id="IPR010425">
    <property type="entry name" value="Caps_synth_GfcC-like_C"/>
</dbReference>
<organism evidence="4 5">
    <name type="scientific">Marinomonas aquiplantarum</name>
    <dbReference type="NCBI Taxonomy" id="491951"/>
    <lineage>
        <taxon>Bacteria</taxon>
        <taxon>Pseudomonadati</taxon>
        <taxon>Pseudomonadota</taxon>
        <taxon>Gammaproteobacteria</taxon>
        <taxon>Oceanospirillales</taxon>
        <taxon>Oceanospirillaceae</taxon>
        <taxon>Marinomonas</taxon>
    </lineage>
</organism>
<dbReference type="InterPro" id="IPR046459">
    <property type="entry name" value="Caps_syn_GfcC_N"/>
</dbReference>
<evidence type="ECO:0000313" key="5">
    <source>
        <dbReference type="Proteomes" id="UP000252086"/>
    </source>
</evidence>
<keyword evidence="1" id="KW-0812">Transmembrane</keyword>
<feature type="domain" description="Capsule biosynthesis GfcC-like C-terminal" evidence="2">
    <location>
        <begin position="195"/>
        <end position="268"/>
    </location>
</feature>
<comment type="caution">
    <text evidence="4">The sequence shown here is derived from an EMBL/GenBank/DDBJ whole genome shotgun (WGS) entry which is preliminary data.</text>
</comment>
<keyword evidence="5" id="KW-1185">Reference proteome</keyword>